<evidence type="ECO:0008006" key="3">
    <source>
        <dbReference type="Google" id="ProtNLM"/>
    </source>
</evidence>
<protein>
    <recommendedName>
        <fullName evidence="3">Phosphodiester glycosidase domain-containing protein</fullName>
    </recommendedName>
</protein>
<comment type="caution">
    <text evidence="1">The sequence shown here is derived from an EMBL/GenBank/DDBJ whole genome shotgun (WGS) entry which is preliminary data.</text>
</comment>
<keyword evidence="2" id="KW-1185">Reference proteome</keyword>
<name>A0ABT1H020_9NOCA</name>
<dbReference type="RefSeq" id="WP_253654174.1">
    <property type="nucleotide sequence ID" value="NZ_BAAAOE010000003.1"/>
</dbReference>
<sequence>MILGLCVIIGASYMRALSAPGYATFADTTSAWLRDHGGGDLVDHVEAWWYSRHKPSRTPADLRQFATDARPQNGSATPRIGVPTLPRPVGSAVSPTWHAAAVTTDGGPVVYVSAFEPDPALPSVVAGVAVIDQRSTHTHFVTGLAEPGHTRTRGEVPPVDIPHLAATFNSGFRFADISGGVMAGGHVLRQMRTGQATAAIDAHGHMTVGQWGRDVGTTTPLVAARQNLDLIVDRGRALPAPGHSSDRWGGTHLQYQYTWRSGLGVDRAGNLIYLAGNHLDLQALATGLVVAGAVRAMELDMHSGMTSFSSWQHIGGQATPTRLLSGMNGPERRYLEPDRRDFFYLTTP</sequence>
<gene>
    <name evidence="1" type="ORF">LX12_001781</name>
</gene>
<reference evidence="1 2" key="1">
    <citation type="submission" date="2022-06" db="EMBL/GenBank/DDBJ databases">
        <title>Genomic Encyclopedia of Archaeal and Bacterial Type Strains, Phase II (KMG-II): from individual species to whole genera.</title>
        <authorList>
            <person name="Goeker M."/>
        </authorList>
    </citation>
    <scope>NUCLEOTIDE SEQUENCE [LARGE SCALE GENOMIC DNA]</scope>
    <source>
        <strain evidence="1 2">DSM 45037</strain>
    </source>
</reference>
<organism evidence="1 2">
    <name type="scientific">Williamsia serinedens</name>
    <dbReference type="NCBI Taxonomy" id="391736"/>
    <lineage>
        <taxon>Bacteria</taxon>
        <taxon>Bacillati</taxon>
        <taxon>Actinomycetota</taxon>
        <taxon>Actinomycetes</taxon>
        <taxon>Mycobacteriales</taxon>
        <taxon>Nocardiaceae</taxon>
        <taxon>Williamsia</taxon>
    </lineage>
</organism>
<evidence type="ECO:0000313" key="2">
    <source>
        <dbReference type="Proteomes" id="UP001205740"/>
    </source>
</evidence>
<dbReference type="EMBL" id="JAMTCG010000003">
    <property type="protein sequence ID" value="MCP2160594.1"/>
    <property type="molecule type" value="Genomic_DNA"/>
</dbReference>
<proteinExistence type="predicted"/>
<evidence type="ECO:0000313" key="1">
    <source>
        <dbReference type="EMBL" id="MCP2160594.1"/>
    </source>
</evidence>
<accession>A0ABT1H020</accession>
<dbReference type="Proteomes" id="UP001205740">
    <property type="component" value="Unassembled WGS sequence"/>
</dbReference>